<dbReference type="Proteomes" id="UP000198211">
    <property type="component" value="Unassembled WGS sequence"/>
</dbReference>
<protein>
    <recommendedName>
        <fullName evidence="1">KaiA C-terminal domain-containing protein</fullName>
    </recommendedName>
</protein>
<gene>
    <name evidence="2" type="ORF">PHMEG_00017726</name>
</gene>
<dbReference type="OrthoDB" id="10058156at2759"/>
<proteinExistence type="predicted"/>
<evidence type="ECO:0000259" key="1">
    <source>
        <dbReference type="PROSITE" id="PS51431"/>
    </source>
</evidence>
<keyword evidence="3" id="KW-1185">Reference proteome</keyword>
<evidence type="ECO:0000313" key="3">
    <source>
        <dbReference type="Proteomes" id="UP000198211"/>
    </source>
</evidence>
<dbReference type="AlphaFoldDB" id="A0A225VWL2"/>
<organism evidence="2 3">
    <name type="scientific">Phytophthora megakarya</name>
    <dbReference type="NCBI Taxonomy" id="4795"/>
    <lineage>
        <taxon>Eukaryota</taxon>
        <taxon>Sar</taxon>
        <taxon>Stramenopiles</taxon>
        <taxon>Oomycota</taxon>
        <taxon>Peronosporomycetes</taxon>
        <taxon>Peronosporales</taxon>
        <taxon>Peronosporaceae</taxon>
        <taxon>Phytophthora</taxon>
    </lineage>
</organism>
<feature type="domain" description="KaiA C-terminal" evidence="1">
    <location>
        <begin position="1"/>
        <end position="24"/>
    </location>
</feature>
<accession>A0A225VWL2</accession>
<name>A0A225VWL2_9STRA</name>
<dbReference type="EMBL" id="NBNE01002745">
    <property type="protein sequence ID" value="OWZ09554.1"/>
    <property type="molecule type" value="Genomic_DNA"/>
</dbReference>
<dbReference type="InterPro" id="IPR012337">
    <property type="entry name" value="RNaseH-like_sf"/>
</dbReference>
<dbReference type="PROSITE" id="PS51431">
    <property type="entry name" value="KAIA_C"/>
    <property type="match status" value="1"/>
</dbReference>
<sequence>MQYVFVLKDSLTHYCELFPCSTPTANVAAEGLIEWYKRYGCPFRLFSDQGVHFRNQTVWPYLLPVVQTNINHTKMRSLADHSLAELFTGLESPSPLDMIVRPTQLVDIKERKRLSDMQRKAGSGLFRIIETLPHTFNIQHLVTNKMYEVHGTRLKYYADTDLNMYVEMRELVTSQGIVLDVAAIVDHRYNQDPHRWGLRVQWVGLQPIEDSWDGITMMRKDVP</sequence>
<reference evidence="3" key="1">
    <citation type="submission" date="2017-03" db="EMBL/GenBank/DDBJ databases">
        <title>Phytopthora megakarya and P. palmivora, two closely related causual agents of cacao black pod achieved similar genome size and gene model numbers by different mechanisms.</title>
        <authorList>
            <person name="Ali S."/>
            <person name="Shao J."/>
            <person name="Larry D.J."/>
            <person name="Kronmiller B."/>
            <person name="Shen D."/>
            <person name="Strem M.D."/>
            <person name="Melnick R.L."/>
            <person name="Guiltinan M.J."/>
            <person name="Tyler B.M."/>
            <person name="Meinhardt L.W."/>
            <person name="Bailey B.A."/>
        </authorList>
    </citation>
    <scope>NUCLEOTIDE SEQUENCE [LARGE SCALE GENOMIC DNA]</scope>
    <source>
        <strain evidence="3">zdho120</strain>
    </source>
</reference>
<dbReference type="InterPro" id="IPR020856">
    <property type="entry name" value="Circadian_clock_protein_KaiA_C"/>
</dbReference>
<dbReference type="GO" id="GO:0007623">
    <property type="term" value="P:circadian rhythm"/>
    <property type="evidence" value="ECO:0007669"/>
    <property type="project" value="InterPro"/>
</dbReference>
<dbReference type="InterPro" id="IPR036397">
    <property type="entry name" value="RNaseH_sf"/>
</dbReference>
<dbReference type="SUPFAM" id="SSF53098">
    <property type="entry name" value="Ribonuclease H-like"/>
    <property type="match status" value="1"/>
</dbReference>
<evidence type="ECO:0000313" key="2">
    <source>
        <dbReference type="EMBL" id="OWZ09554.1"/>
    </source>
</evidence>
<dbReference type="GO" id="GO:0003676">
    <property type="term" value="F:nucleic acid binding"/>
    <property type="evidence" value="ECO:0007669"/>
    <property type="project" value="InterPro"/>
</dbReference>
<comment type="caution">
    <text evidence="2">The sequence shown here is derived from an EMBL/GenBank/DDBJ whole genome shotgun (WGS) entry which is preliminary data.</text>
</comment>
<dbReference type="Gene3D" id="3.30.420.10">
    <property type="entry name" value="Ribonuclease H-like superfamily/Ribonuclease H"/>
    <property type="match status" value="1"/>
</dbReference>